<comment type="caution">
    <text evidence="2">The sequence shown here is derived from an EMBL/GenBank/DDBJ whole genome shotgun (WGS) entry which is preliminary data.</text>
</comment>
<feature type="domain" description="RRXRR" evidence="1">
    <location>
        <begin position="4"/>
        <end position="169"/>
    </location>
</feature>
<sequence length="361" mass="41304">MQRVPVISPDGIPLMPSKPSRARRWLRDGKAKIHQNDLNIFAIQLIKQPSGNHSQNIVAGIDPGKMFTGMAVQSAKTTLWTGHLVLPFKRVKKRMETRAMMRRTRRSRRINRNRLFNLRNHREKRFDNRWGSKLAPSIRANRELELRVFSELTNLFPIEKVVYEIVKANGSKSFSPVMVGQRWMVNQLAKSVEVETRFGWETSDTRKKVGLTKDKQDKSRQTVETHANDAIALASIPFQTRTVHYLGRTKLVDQSTANVTEAPFMVVSRLPVSRRQLHLLQFSEGGNRRKYGGTTTIHGFRKGDYVEATRAGKTYRGWVSGDTKTQVSVSNTDWKRLGQFSAKKVRLLQRSVGLIPQRICG</sequence>
<dbReference type="AlphaFoldDB" id="A0A928W232"/>
<evidence type="ECO:0000313" key="3">
    <source>
        <dbReference type="Proteomes" id="UP000621799"/>
    </source>
</evidence>
<dbReference type="Gene3D" id="3.30.420.10">
    <property type="entry name" value="Ribonuclease H-like superfamily/Ribonuclease H"/>
    <property type="match status" value="1"/>
</dbReference>
<dbReference type="EMBL" id="JADEXN010000385">
    <property type="protein sequence ID" value="MBE9042571.1"/>
    <property type="molecule type" value="Genomic_DNA"/>
</dbReference>
<dbReference type="InterPro" id="IPR036397">
    <property type="entry name" value="RNaseH_sf"/>
</dbReference>
<dbReference type="InterPro" id="IPR025938">
    <property type="entry name" value="RRXRR_dom"/>
</dbReference>
<dbReference type="RefSeq" id="WP_264322729.1">
    <property type="nucleotide sequence ID" value="NZ_JADEXN010000385.1"/>
</dbReference>
<proteinExistence type="predicted"/>
<dbReference type="Proteomes" id="UP000621799">
    <property type="component" value="Unassembled WGS sequence"/>
</dbReference>
<gene>
    <name evidence="2" type="ORF">IQ235_17520</name>
</gene>
<accession>A0A928W232</accession>
<dbReference type="Pfam" id="PF14239">
    <property type="entry name" value="RRXRR"/>
    <property type="match status" value="1"/>
</dbReference>
<organism evidence="2 3">
    <name type="scientific">Zarconia navalis LEGE 11467</name>
    <dbReference type="NCBI Taxonomy" id="1828826"/>
    <lineage>
        <taxon>Bacteria</taxon>
        <taxon>Bacillati</taxon>
        <taxon>Cyanobacteriota</taxon>
        <taxon>Cyanophyceae</taxon>
        <taxon>Oscillatoriophycideae</taxon>
        <taxon>Oscillatoriales</taxon>
        <taxon>Oscillatoriales incertae sedis</taxon>
        <taxon>Zarconia</taxon>
        <taxon>Zarconia navalis</taxon>
    </lineage>
</organism>
<protein>
    <submittedName>
        <fullName evidence="2">RRXRR domain-containing protein</fullName>
    </submittedName>
</protein>
<keyword evidence="3" id="KW-1185">Reference proteome</keyword>
<reference evidence="2" key="1">
    <citation type="submission" date="2020-10" db="EMBL/GenBank/DDBJ databases">
        <authorList>
            <person name="Castelo-Branco R."/>
            <person name="Eusebio N."/>
            <person name="Adriana R."/>
            <person name="Vieira A."/>
            <person name="Brugerolle De Fraissinette N."/>
            <person name="Rezende De Castro R."/>
            <person name="Schneider M.P."/>
            <person name="Vasconcelos V."/>
            <person name="Leao P.N."/>
        </authorList>
    </citation>
    <scope>NUCLEOTIDE SEQUENCE</scope>
    <source>
        <strain evidence="2">LEGE 11467</strain>
    </source>
</reference>
<dbReference type="GO" id="GO:0003676">
    <property type="term" value="F:nucleic acid binding"/>
    <property type="evidence" value="ECO:0007669"/>
    <property type="project" value="InterPro"/>
</dbReference>
<evidence type="ECO:0000259" key="1">
    <source>
        <dbReference type="Pfam" id="PF14239"/>
    </source>
</evidence>
<evidence type="ECO:0000313" key="2">
    <source>
        <dbReference type="EMBL" id="MBE9042571.1"/>
    </source>
</evidence>
<name>A0A928W232_9CYAN</name>